<dbReference type="Proteomes" id="UP000618795">
    <property type="component" value="Unassembled WGS sequence"/>
</dbReference>
<evidence type="ECO:0000313" key="2">
    <source>
        <dbReference type="EMBL" id="GGV30706.1"/>
    </source>
</evidence>
<feature type="region of interest" description="Disordered" evidence="1">
    <location>
        <begin position="43"/>
        <end position="72"/>
    </location>
</feature>
<feature type="compositionally biased region" description="Low complexity" evidence="1">
    <location>
        <begin position="9"/>
        <end position="26"/>
    </location>
</feature>
<reference evidence="2" key="2">
    <citation type="submission" date="2020-09" db="EMBL/GenBank/DDBJ databases">
        <authorList>
            <person name="Sun Q."/>
            <person name="Ohkuma M."/>
        </authorList>
    </citation>
    <scope>NUCLEOTIDE SEQUENCE</scope>
    <source>
        <strain evidence="2">JCM 4369</strain>
    </source>
</reference>
<reference evidence="2" key="1">
    <citation type="journal article" date="2014" name="Int. J. Syst. Evol. Microbiol.">
        <title>Complete genome sequence of Corynebacterium casei LMG S-19264T (=DSM 44701T), isolated from a smear-ripened cheese.</title>
        <authorList>
            <consortium name="US DOE Joint Genome Institute (JGI-PGF)"/>
            <person name="Walter F."/>
            <person name="Albersmeier A."/>
            <person name="Kalinowski J."/>
            <person name="Ruckert C."/>
        </authorList>
    </citation>
    <scope>NUCLEOTIDE SEQUENCE</scope>
    <source>
        <strain evidence="2">JCM 4369</strain>
    </source>
</reference>
<keyword evidence="3" id="KW-1185">Reference proteome</keyword>
<dbReference type="RefSeq" id="WP_191878696.1">
    <property type="nucleotide sequence ID" value="NZ_BMTD01000044.1"/>
</dbReference>
<sequence>MSTPRRTLGAGPATSTRTTATPTAPRLLPVERADIEHHQAVADNERQAVKMQEGRRALGTGPTAAGPALPDC</sequence>
<organism evidence="2 3">
    <name type="scientific">Streptomyces filipinensis</name>
    <dbReference type="NCBI Taxonomy" id="66887"/>
    <lineage>
        <taxon>Bacteria</taxon>
        <taxon>Bacillati</taxon>
        <taxon>Actinomycetota</taxon>
        <taxon>Actinomycetes</taxon>
        <taxon>Kitasatosporales</taxon>
        <taxon>Streptomycetaceae</taxon>
        <taxon>Streptomyces</taxon>
    </lineage>
</organism>
<dbReference type="EMBL" id="BMTD01000044">
    <property type="protein sequence ID" value="GGV30706.1"/>
    <property type="molecule type" value="Genomic_DNA"/>
</dbReference>
<evidence type="ECO:0000313" key="3">
    <source>
        <dbReference type="Proteomes" id="UP000618795"/>
    </source>
</evidence>
<name>A0A918IKD9_9ACTN</name>
<feature type="region of interest" description="Disordered" evidence="1">
    <location>
        <begin position="1"/>
        <end position="26"/>
    </location>
</feature>
<protein>
    <submittedName>
        <fullName evidence="2">Uncharacterized protein</fullName>
    </submittedName>
</protein>
<gene>
    <name evidence="2" type="ORF">GCM10010260_83890</name>
</gene>
<feature type="compositionally biased region" description="Basic and acidic residues" evidence="1">
    <location>
        <begin position="43"/>
        <end position="56"/>
    </location>
</feature>
<proteinExistence type="predicted"/>
<feature type="compositionally biased region" description="Low complexity" evidence="1">
    <location>
        <begin position="57"/>
        <end position="72"/>
    </location>
</feature>
<dbReference type="AlphaFoldDB" id="A0A918IKD9"/>
<evidence type="ECO:0000256" key="1">
    <source>
        <dbReference type="SAM" id="MobiDB-lite"/>
    </source>
</evidence>
<accession>A0A918IKD9</accession>
<comment type="caution">
    <text evidence="2">The sequence shown here is derived from an EMBL/GenBank/DDBJ whole genome shotgun (WGS) entry which is preliminary data.</text>
</comment>